<dbReference type="PIRSF" id="PIRSF000097">
    <property type="entry name" value="AKR"/>
    <property type="match status" value="1"/>
</dbReference>
<dbReference type="Proteomes" id="UP001500359">
    <property type="component" value="Unassembled WGS sequence"/>
</dbReference>
<proteinExistence type="inferred from homology"/>
<reference evidence="5 6" key="1">
    <citation type="journal article" date="2019" name="Int. J. Syst. Evol. Microbiol.">
        <title>The Global Catalogue of Microorganisms (GCM) 10K type strain sequencing project: providing services to taxonomists for standard genome sequencing and annotation.</title>
        <authorList>
            <consortium name="The Broad Institute Genomics Platform"/>
            <consortium name="The Broad Institute Genome Sequencing Center for Infectious Disease"/>
            <person name="Wu L."/>
            <person name="Ma J."/>
        </authorList>
    </citation>
    <scope>NUCLEOTIDE SEQUENCE [LARGE SCALE GENOMIC DNA]</scope>
    <source>
        <strain evidence="5 6">JCM 15896</strain>
    </source>
</reference>
<keyword evidence="6" id="KW-1185">Reference proteome</keyword>
<organism evidence="5 6">
    <name type="scientific">Aliiglaciecola litoralis</name>
    <dbReference type="NCBI Taxonomy" id="582857"/>
    <lineage>
        <taxon>Bacteria</taxon>
        <taxon>Pseudomonadati</taxon>
        <taxon>Pseudomonadota</taxon>
        <taxon>Gammaproteobacteria</taxon>
        <taxon>Alteromonadales</taxon>
        <taxon>Alteromonadaceae</taxon>
        <taxon>Aliiglaciecola</taxon>
    </lineage>
</organism>
<dbReference type="EMBL" id="BAAAFD010000012">
    <property type="protein sequence ID" value="GAA0859459.1"/>
    <property type="molecule type" value="Genomic_DNA"/>
</dbReference>
<feature type="domain" description="NADP-dependent oxidoreductase" evidence="4">
    <location>
        <begin position="10"/>
        <end position="254"/>
    </location>
</feature>
<evidence type="ECO:0000256" key="2">
    <source>
        <dbReference type="ARBA" id="ARBA00022857"/>
    </source>
</evidence>
<dbReference type="PROSITE" id="PS00062">
    <property type="entry name" value="ALDOKETO_REDUCTASE_2"/>
    <property type="match status" value="1"/>
</dbReference>
<protein>
    <submittedName>
        <fullName evidence="5">2,5-didehydrogluconate reductase DkgB</fullName>
    </submittedName>
</protein>
<dbReference type="PROSITE" id="PS00798">
    <property type="entry name" value="ALDOKETO_REDUCTASE_1"/>
    <property type="match status" value="1"/>
</dbReference>
<keyword evidence="2" id="KW-0521">NADP</keyword>
<dbReference type="PANTHER" id="PTHR43827">
    <property type="entry name" value="2,5-DIKETO-D-GLUCONIC ACID REDUCTASE"/>
    <property type="match status" value="1"/>
</dbReference>
<comment type="caution">
    <text evidence="5">The sequence shown here is derived from an EMBL/GenBank/DDBJ whole genome shotgun (WGS) entry which is preliminary data.</text>
</comment>
<accession>A0ABN1LRY9</accession>
<dbReference type="PRINTS" id="PR00069">
    <property type="entry name" value="ALDKETRDTASE"/>
</dbReference>
<dbReference type="NCBIfam" id="NF008377">
    <property type="entry name" value="PRK11172.1"/>
    <property type="match status" value="1"/>
</dbReference>
<evidence type="ECO:0000256" key="1">
    <source>
        <dbReference type="ARBA" id="ARBA00007905"/>
    </source>
</evidence>
<evidence type="ECO:0000256" key="3">
    <source>
        <dbReference type="ARBA" id="ARBA00023002"/>
    </source>
</evidence>
<dbReference type="InterPro" id="IPR020471">
    <property type="entry name" value="AKR"/>
</dbReference>
<dbReference type="InterPro" id="IPR023210">
    <property type="entry name" value="NADP_OxRdtase_dom"/>
</dbReference>
<dbReference type="PANTHER" id="PTHR43827:SF3">
    <property type="entry name" value="NADP-DEPENDENT OXIDOREDUCTASE DOMAIN-CONTAINING PROTEIN"/>
    <property type="match status" value="1"/>
</dbReference>
<dbReference type="Gene3D" id="3.20.20.100">
    <property type="entry name" value="NADP-dependent oxidoreductase domain"/>
    <property type="match status" value="1"/>
</dbReference>
<evidence type="ECO:0000313" key="5">
    <source>
        <dbReference type="EMBL" id="GAA0859459.1"/>
    </source>
</evidence>
<keyword evidence="3" id="KW-0560">Oxidoreductase</keyword>
<dbReference type="InterPro" id="IPR018170">
    <property type="entry name" value="Aldo/ket_reductase_CS"/>
</dbReference>
<gene>
    <name evidence="5" type="primary">dkgB</name>
    <name evidence="5" type="ORF">GCM10009114_33010</name>
</gene>
<dbReference type="SUPFAM" id="SSF51430">
    <property type="entry name" value="NAD(P)-linked oxidoreductase"/>
    <property type="match status" value="1"/>
</dbReference>
<evidence type="ECO:0000313" key="6">
    <source>
        <dbReference type="Proteomes" id="UP001500359"/>
    </source>
</evidence>
<name>A0ABN1LRY9_9ALTE</name>
<sequence length="268" mass="30069">MYQVTLPSPGFGTFRLEGESLKQAITDALEIGFRHIDTAQIYGNEETVGEAIANSSVKRDDIFLTTKVWFDNFNAEKFVSSVEESLDKLQTDYVDLLLIHWPSPDRKVPIESYLKSLVDCMHKGYTRAIGLSNFTAPLLEEAFSVIGKENIACNQVEVHPYFQNTDLVKFCQRHDITVVGYMPLGNGKIMEDKVLNDIADEHGVSVASVALAWQLQQGLVPIPASTNKAHIESNFAAKELRLTPDEMDRIAKLDTGKRFIDPDFSPDW</sequence>
<dbReference type="RefSeq" id="WP_343861987.1">
    <property type="nucleotide sequence ID" value="NZ_BAAAFD010000012.1"/>
</dbReference>
<dbReference type="InterPro" id="IPR036812">
    <property type="entry name" value="NAD(P)_OxRdtase_dom_sf"/>
</dbReference>
<comment type="similarity">
    <text evidence="1">Belongs to the aldo/keto reductase family.</text>
</comment>
<evidence type="ECO:0000259" key="4">
    <source>
        <dbReference type="Pfam" id="PF00248"/>
    </source>
</evidence>
<dbReference type="Pfam" id="PF00248">
    <property type="entry name" value="Aldo_ket_red"/>
    <property type="match status" value="1"/>
</dbReference>